<name>Q8PTE6_METMA</name>
<dbReference type="InterPro" id="IPR001670">
    <property type="entry name" value="ADH_Fe/GldA"/>
</dbReference>
<reference evidence="6 7" key="1">
    <citation type="journal article" date="2002" name="J. Mol. Microbiol. Biotechnol.">
        <title>The genome of Methanosarcina mazei: evidence for lateral gene transfer between Bacteria and Archaea.</title>
        <authorList>
            <person name="Deppenmeier U."/>
            <person name="Johann A."/>
            <person name="Hartsch T."/>
            <person name="Merkl R."/>
            <person name="Schmitz R.A."/>
            <person name="Martinez-Arias R."/>
            <person name="Henne A."/>
            <person name="Wiezer A."/>
            <person name="Baumer S."/>
            <person name="Jacobi C."/>
            <person name="Bruggemann H."/>
            <person name="Lienard T."/>
            <person name="Christmann A."/>
            <person name="Bomeke M."/>
            <person name="Steckel S."/>
            <person name="Bhattacharyya A."/>
            <person name="Lykidis A."/>
            <person name="Overbeek R."/>
            <person name="Klenk H.P."/>
            <person name="Gunsalus R.P."/>
            <person name="Fritz H.J."/>
            <person name="Gottschalk G."/>
        </authorList>
    </citation>
    <scope>NUCLEOTIDE SEQUENCE [LARGE SCALE GENOMIC DNA]</scope>
    <source>
        <strain evidence="7">ATCC BAA-159 / DSM 3647 / Goe1 / Go1 / JCM 11833 / OCM 88</strain>
    </source>
</reference>
<evidence type="ECO:0000259" key="5">
    <source>
        <dbReference type="Pfam" id="PF25137"/>
    </source>
</evidence>
<dbReference type="PATRIC" id="fig|192952.21.peg.3194"/>
<feature type="domain" description="Alcohol dehydrogenase iron-type/glycerol dehydrogenase GldA" evidence="4">
    <location>
        <begin position="50"/>
        <end position="218"/>
    </location>
</feature>
<dbReference type="KEGG" id="mma:MM_2769"/>
<dbReference type="PROSITE" id="PS00913">
    <property type="entry name" value="ADH_IRON_1"/>
    <property type="match status" value="1"/>
</dbReference>
<dbReference type="Gene3D" id="3.40.50.1970">
    <property type="match status" value="1"/>
</dbReference>
<dbReference type="Pfam" id="PF25137">
    <property type="entry name" value="ADH_Fe_C"/>
    <property type="match status" value="1"/>
</dbReference>
<dbReference type="EMBL" id="AE008384">
    <property type="protein sequence ID" value="AAM32465.1"/>
    <property type="molecule type" value="Genomic_DNA"/>
</dbReference>
<dbReference type="Proteomes" id="UP000000595">
    <property type="component" value="Chromosome"/>
</dbReference>
<dbReference type="InterPro" id="IPR056798">
    <property type="entry name" value="ADH_Fe_C"/>
</dbReference>
<dbReference type="HOGENOM" id="CLU_007207_0_0_2"/>
<evidence type="ECO:0000256" key="1">
    <source>
        <dbReference type="ARBA" id="ARBA00007358"/>
    </source>
</evidence>
<dbReference type="InterPro" id="IPR018211">
    <property type="entry name" value="ADH_Fe_CS"/>
</dbReference>
<dbReference type="PANTHER" id="PTHR11496:SF102">
    <property type="entry name" value="ALCOHOL DEHYDROGENASE 4"/>
    <property type="match status" value="1"/>
</dbReference>
<dbReference type="PROSITE" id="PS00060">
    <property type="entry name" value="ADH_IRON_2"/>
    <property type="match status" value="1"/>
</dbReference>
<comment type="similarity">
    <text evidence="1">Belongs to the iron-containing alcohol dehydrogenase family.</text>
</comment>
<accession>Q8PTE6</accession>
<organism evidence="6 7">
    <name type="scientific">Methanosarcina mazei (strain ATCC BAA-159 / DSM 3647 / Goe1 / Go1 / JCM 11833 / OCM 88)</name>
    <name type="common">Methanosarcina frisia</name>
    <dbReference type="NCBI Taxonomy" id="192952"/>
    <lineage>
        <taxon>Archaea</taxon>
        <taxon>Methanobacteriati</taxon>
        <taxon>Methanobacteriota</taxon>
        <taxon>Stenosarchaea group</taxon>
        <taxon>Methanomicrobia</taxon>
        <taxon>Methanosarcinales</taxon>
        <taxon>Methanosarcinaceae</taxon>
        <taxon>Methanosarcina</taxon>
    </lineage>
</organism>
<evidence type="ECO:0000313" key="6">
    <source>
        <dbReference type="EMBL" id="AAM32465.1"/>
    </source>
</evidence>
<dbReference type="InterPro" id="IPR039697">
    <property type="entry name" value="Alcohol_dehydrogenase_Fe"/>
</dbReference>
<sequence>MQSKTLLLAGKKSVLLIFCIFIIAPGRFEQNLSRGVEGMIEKMTYTYLNPKIALMGPGCVNGIGTHAKDLGGTKALIVSGKSRHGKELAADIRRILERAGIEAAIFPGADPNPTDTSVMEGADIYRKENCNMIVAVGGGSPMDCAKAIGIVVYNGGRINDYEGVGKVTRGIPPLITVNTTAGTASEMTSFTIITDTERHIKMAIVDPRITPDVAVNDPELMVSMPPALTAATGMDALTHAVEAYVSTMATPTTDAAAIKAIELISKYLPEAVLHGEDIRARDMMAHAEYLAGIAFNNASLGYVHSMAHQLGGFYDLPHGVCNAILLPYVEMYNKQVCPERFADIAKAMGEKVEGLSPDEAADKAIDAIKKLAAEIGIPSGLKELGAREEDLELLAENAMQDVCRLTNPRELSKEDIIEIYRKAL</sequence>
<dbReference type="GO" id="GO:0004022">
    <property type="term" value="F:alcohol dehydrogenase (NAD+) activity"/>
    <property type="evidence" value="ECO:0007669"/>
    <property type="project" value="TreeGrafter"/>
</dbReference>
<dbReference type="AlphaFoldDB" id="Q8PTE6"/>
<evidence type="ECO:0000259" key="4">
    <source>
        <dbReference type="Pfam" id="PF00465"/>
    </source>
</evidence>
<dbReference type="Pfam" id="PF00465">
    <property type="entry name" value="Fe-ADH"/>
    <property type="match status" value="1"/>
</dbReference>
<dbReference type="GO" id="GO:0046872">
    <property type="term" value="F:metal ion binding"/>
    <property type="evidence" value="ECO:0007669"/>
    <property type="project" value="InterPro"/>
</dbReference>
<gene>
    <name evidence="6" type="ordered locus">MM_2769</name>
</gene>
<dbReference type="eggNOG" id="arCOG00984">
    <property type="taxonomic scope" value="Archaea"/>
</dbReference>
<protein>
    <submittedName>
        <fullName evidence="6">Iron-containing alcohol dehydrogenase</fullName>
    </submittedName>
</protein>
<evidence type="ECO:0000256" key="3">
    <source>
        <dbReference type="ARBA" id="ARBA00023027"/>
    </source>
</evidence>
<dbReference type="SUPFAM" id="SSF56796">
    <property type="entry name" value="Dehydroquinate synthase-like"/>
    <property type="match status" value="1"/>
</dbReference>
<keyword evidence="3" id="KW-0520">NAD</keyword>
<keyword evidence="2" id="KW-0560">Oxidoreductase</keyword>
<feature type="domain" description="Fe-containing alcohol dehydrogenase-like C-terminal" evidence="5">
    <location>
        <begin position="229"/>
        <end position="424"/>
    </location>
</feature>
<dbReference type="FunFam" id="3.40.50.1970:FF:000003">
    <property type="entry name" value="Alcohol dehydrogenase, iron-containing"/>
    <property type="match status" value="1"/>
</dbReference>
<dbReference type="PANTHER" id="PTHR11496">
    <property type="entry name" value="ALCOHOL DEHYDROGENASE"/>
    <property type="match status" value="1"/>
</dbReference>
<evidence type="ECO:0000256" key="2">
    <source>
        <dbReference type="ARBA" id="ARBA00023002"/>
    </source>
</evidence>
<evidence type="ECO:0000313" key="7">
    <source>
        <dbReference type="Proteomes" id="UP000000595"/>
    </source>
</evidence>
<dbReference type="Gene3D" id="1.20.1090.10">
    <property type="entry name" value="Dehydroquinate synthase-like - alpha domain"/>
    <property type="match status" value="1"/>
</dbReference>
<proteinExistence type="inferred from homology"/>
<dbReference type="CDD" id="cd08188">
    <property type="entry name" value="PDDH"/>
    <property type="match status" value="1"/>
</dbReference>
<dbReference type="FunFam" id="1.20.1090.10:FF:000001">
    <property type="entry name" value="Aldehyde-alcohol dehydrogenase"/>
    <property type="match status" value="1"/>
</dbReference>